<dbReference type="InterPro" id="IPR006603">
    <property type="entry name" value="PQ-loop_rpt"/>
</dbReference>
<evidence type="ECO:0000256" key="2">
    <source>
        <dbReference type="ARBA" id="ARBA00022448"/>
    </source>
</evidence>
<evidence type="ECO:0000256" key="6">
    <source>
        <dbReference type="ARBA" id="ARBA00023136"/>
    </source>
</evidence>
<dbReference type="Gene3D" id="1.20.1280.290">
    <property type="match status" value="1"/>
</dbReference>
<dbReference type="EMBL" id="CAJVPK010000040">
    <property type="protein sequence ID" value="CAG8436686.1"/>
    <property type="molecule type" value="Genomic_DNA"/>
</dbReference>
<dbReference type="Proteomes" id="UP000789706">
    <property type="component" value="Unassembled WGS sequence"/>
</dbReference>
<evidence type="ECO:0000256" key="4">
    <source>
        <dbReference type="ARBA" id="ARBA00022737"/>
    </source>
</evidence>
<comment type="subcellular location">
    <subcellularLocation>
        <location evidence="1 8">Membrane</location>
        <topology evidence="1 8">Multi-pass membrane protein</topology>
    </subcellularLocation>
</comment>
<feature type="transmembrane region" description="Helical" evidence="9">
    <location>
        <begin position="183"/>
        <end position="203"/>
    </location>
</feature>
<proteinExistence type="inferred from homology"/>
<gene>
    <name evidence="10" type="ORF">DEBURN_LOCUS1053</name>
</gene>
<evidence type="ECO:0000256" key="5">
    <source>
        <dbReference type="ARBA" id="ARBA00022989"/>
    </source>
</evidence>
<keyword evidence="5 8" id="KW-1133">Transmembrane helix</keyword>
<comment type="similarity">
    <text evidence="7 8">Belongs to the MPDU1 (TC 2.A.43.3) family.</text>
</comment>
<keyword evidence="11" id="KW-1185">Reference proteome</keyword>
<evidence type="ECO:0000313" key="10">
    <source>
        <dbReference type="EMBL" id="CAG8436686.1"/>
    </source>
</evidence>
<dbReference type="SMART" id="SM00679">
    <property type="entry name" value="CTNS"/>
    <property type="match status" value="2"/>
</dbReference>
<keyword evidence="3 8" id="KW-0812">Transmembrane</keyword>
<dbReference type="PANTHER" id="PTHR12226:SF2">
    <property type="entry name" value="MANNOSE-P-DOLICHOL UTILIZATION DEFECT 1 PROTEIN"/>
    <property type="match status" value="1"/>
</dbReference>
<dbReference type="GO" id="GO:0016020">
    <property type="term" value="C:membrane"/>
    <property type="evidence" value="ECO:0007669"/>
    <property type="project" value="UniProtKB-SubCell"/>
</dbReference>
<evidence type="ECO:0000256" key="7">
    <source>
        <dbReference type="ARBA" id="ARBA00038475"/>
    </source>
</evidence>
<keyword evidence="4" id="KW-0677">Repeat</keyword>
<dbReference type="Pfam" id="PF04193">
    <property type="entry name" value="PQ-loop"/>
    <property type="match status" value="2"/>
</dbReference>
<evidence type="ECO:0000256" key="8">
    <source>
        <dbReference type="PIRNR" id="PIRNR023381"/>
    </source>
</evidence>
<evidence type="ECO:0000256" key="9">
    <source>
        <dbReference type="SAM" id="Phobius"/>
    </source>
</evidence>
<feature type="transmembrane region" description="Helical" evidence="9">
    <location>
        <begin position="103"/>
        <end position="120"/>
    </location>
</feature>
<name>A0A9N8V6S6_9GLOM</name>
<protein>
    <recommendedName>
        <fullName evidence="8">Mannose-P-dolichol utilization defect 1 protein homolog</fullName>
    </recommendedName>
</protein>
<dbReference type="InterPro" id="IPR016817">
    <property type="entry name" value="MannP-dilichol_defect-1"/>
</dbReference>
<dbReference type="PIRSF" id="PIRSF023381">
    <property type="entry name" value="MannP-dilichol_defect-1p"/>
    <property type="match status" value="1"/>
</dbReference>
<keyword evidence="2" id="KW-0813">Transport</keyword>
<evidence type="ECO:0000256" key="1">
    <source>
        <dbReference type="ARBA" id="ARBA00004141"/>
    </source>
</evidence>
<feature type="transmembrane region" description="Helical" evidence="9">
    <location>
        <begin position="127"/>
        <end position="147"/>
    </location>
</feature>
<evidence type="ECO:0000256" key="3">
    <source>
        <dbReference type="ARBA" id="ARBA00022692"/>
    </source>
</evidence>
<dbReference type="FunFam" id="1.20.1280.290:FF:000006">
    <property type="entry name" value="mannose-P-dolichol utilization defect 1 protein"/>
    <property type="match status" value="1"/>
</dbReference>
<dbReference type="OrthoDB" id="271506at2759"/>
<keyword evidence="6 8" id="KW-0472">Membrane</keyword>
<organism evidence="10 11">
    <name type="scientific">Diversispora eburnea</name>
    <dbReference type="NCBI Taxonomy" id="1213867"/>
    <lineage>
        <taxon>Eukaryota</taxon>
        <taxon>Fungi</taxon>
        <taxon>Fungi incertae sedis</taxon>
        <taxon>Mucoromycota</taxon>
        <taxon>Glomeromycotina</taxon>
        <taxon>Glomeromycetes</taxon>
        <taxon>Diversisporales</taxon>
        <taxon>Diversisporaceae</taxon>
        <taxon>Diversispora</taxon>
    </lineage>
</organism>
<feature type="transmembrane region" description="Helical" evidence="9">
    <location>
        <begin position="68"/>
        <end position="91"/>
    </location>
</feature>
<comment type="caution">
    <text evidence="10">The sequence shown here is derived from an EMBL/GenBank/DDBJ whole genome shotgun (WGS) entry which is preliminary data.</text>
</comment>
<accession>A0A9N8V6S6</accession>
<reference evidence="10" key="1">
    <citation type="submission" date="2021-06" db="EMBL/GenBank/DDBJ databases">
        <authorList>
            <person name="Kallberg Y."/>
            <person name="Tangrot J."/>
            <person name="Rosling A."/>
        </authorList>
    </citation>
    <scope>NUCLEOTIDE SEQUENCE</scope>
    <source>
        <strain evidence="10">AZ414A</strain>
    </source>
</reference>
<dbReference type="AlphaFoldDB" id="A0A9N8V6S6"/>
<evidence type="ECO:0000313" key="11">
    <source>
        <dbReference type="Proteomes" id="UP000789706"/>
    </source>
</evidence>
<dbReference type="PANTHER" id="PTHR12226">
    <property type="entry name" value="MANNOSE-P-DOLICHOL UTILIZATION DEFECT 1 LEC35 -RELATED"/>
    <property type="match status" value="1"/>
</dbReference>
<sequence length="213" mass="23075">MNLPDIIKSPAIQVLGNNCYTSLVEQLNLSDVDCLKLLLSKGLSMGIVLGGALAKLPQIIKILSARSARGLSLGSYVLETLAMGISFSYNLRQGNPFSTYGEVAFLTLQNIIILLLILSYANRIRDLFTSVLVIIGSTYALGQPWIIDDSNLAYLQALSIPISLLSKIPQIIANYQNGSTGQLSAFAIFGFTLGSIARIFTTLTEIKITEKKD</sequence>